<dbReference type="InterPro" id="IPR002469">
    <property type="entry name" value="Peptidase_S9B_N"/>
</dbReference>
<reference evidence="4 5" key="1">
    <citation type="journal article" date="2018" name="Int. J. Syst. Evol. Microbiol.">
        <title>Zhouia spongiae sp. nov., isolated from a marine sponge.</title>
        <authorList>
            <person name="Zhuang L."/>
            <person name="Lin B."/>
            <person name="Qin F."/>
            <person name="Luo L."/>
        </authorList>
    </citation>
    <scope>NUCLEOTIDE SEQUENCE [LARGE SCALE GENOMIC DNA]</scope>
    <source>
        <strain evidence="4 5">HN-Y44</strain>
    </source>
</reference>
<dbReference type="Pfam" id="PF00930">
    <property type="entry name" value="DPPIV_N"/>
    <property type="match status" value="1"/>
</dbReference>
<dbReference type="SUPFAM" id="SSF53474">
    <property type="entry name" value="alpha/beta-Hydrolases"/>
    <property type="match status" value="1"/>
</dbReference>
<dbReference type="InterPro" id="IPR050278">
    <property type="entry name" value="Serine_Prot_S9B/DPPIV"/>
</dbReference>
<protein>
    <submittedName>
        <fullName evidence="4">Alpha/beta fold hydrolase</fullName>
    </submittedName>
</protein>
<dbReference type="SUPFAM" id="SSF82171">
    <property type="entry name" value="DPP6 N-terminal domain-like"/>
    <property type="match status" value="1"/>
</dbReference>
<sequence length="787" mass="90266">MKRLFFLLFVFVSAACFGQDKNQSQLSIDRIMKGEDFVGYLPTGIRWSDDSKNIFFSWNPDNDTIRSAYGVNVRSKAIRKLSFKDLKQRSNAGVYSKDSKWKVYEKGGDLFLMDLATYSPKRVTNTLSVESNPRFSGDQRSIVYQKDNNLFTWDIKTGAVVQLTDFKSGNGKKEPGLNEQDQWLEDDQLVHFEILQKRKDEAAATEYRREQMAFERPETVYIGDKRLRIGGISPDLNYVVYHLYTYPKDKRTIVPSYVTQNGYTTDLYSRSKVGSPQPTSETWILNLESGDSYQIKTDGIDGVFDKPTFLKEYAEEPSVYKDVYEEPRNVSVGSPVFSEDGKAVVNVTSADYKDRWIMLLDLTNGDLKQIDRQHDDAWIGGPGVGWFSRPEIGWLDDQNIWFQSEKTGYSHLYLANVNTGRIKALTKGEFEILDVNLSGDKKTFYITSNKVSPHEHHFYHLSVKGGKLIQITSLKGGHEVTVSPDEKQLAVRYSYTNKPWELYVMPNKAGASMVQLTNSTTDDFKAYDWMDSEIIHFTARDGVKVPATLYKPEAHKKNGAAVVFVHGAGYTQNVHYWWPSYYREYMFHNFLADNGYTVLAIDYRASEGYGRDWRTAIYRHMGGKDLEDQLDGAKYLIEEQDIDKDRLGIYGGSYGGFMTLMAMFTAADTFKSGAALRSVTDWAHYNHGYTANILNTPVDDPEAYKRSSPIYFAEGLKGNLLMLHGMIDRNVQFQDVVRLSQRLIELKKENWDLAVFPMEDHGFIEASSWSDEYRRIYKLFEETLIAE</sequence>
<evidence type="ECO:0000259" key="2">
    <source>
        <dbReference type="Pfam" id="PF00326"/>
    </source>
</evidence>
<keyword evidence="4" id="KW-0378">Hydrolase</keyword>
<dbReference type="RefSeq" id="WP_242938044.1">
    <property type="nucleotide sequence ID" value="NZ_CP094326.1"/>
</dbReference>
<dbReference type="PANTHER" id="PTHR11731">
    <property type="entry name" value="PROTEASE FAMILY S9B,C DIPEPTIDYL-PEPTIDASE IV-RELATED"/>
    <property type="match status" value="1"/>
</dbReference>
<dbReference type="Gene3D" id="2.140.10.30">
    <property type="entry name" value="Dipeptidylpeptidase IV, N-terminal domain"/>
    <property type="match status" value="1"/>
</dbReference>
<dbReference type="InterPro" id="IPR029058">
    <property type="entry name" value="AB_hydrolase_fold"/>
</dbReference>
<feature type="chain" id="PRO_5045228162" evidence="1">
    <location>
        <begin position="19"/>
        <end position="787"/>
    </location>
</feature>
<dbReference type="InterPro" id="IPR001375">
    <property type="entry name" value="Peptidase_S9_cat"/>
</dbReference>
<keyword evidence="1" id="KW-0732">Signal</keyword>
<name>A0ABY3YPP8_9FLAO</name>
<accession>A0ABY3YPP8</accession>
<evidence type="ECO:0000313" key="4">
    <source>
        <dbReference type="EMBL" id="UNY99671.1"/>
    </source>
</evidence>
<feature type="signal peptide" evidence="1">
    <location>
        <begin position="1"/>
        <end position="18"/>
    </location>
</feature>
<dbReference type="PANTHER" id="PTHR11731:SF193">
    <property type="entry name" value="DIPEPTIDYL PEPTIDASE 9"/>
    <property type="match status" value="1"/>
</dbReference>
<feature type="domain" description="Peptidase S9 prolyl oligopeptidase catalytic" evidence="2">
    <location>
        <begin position="589"/>
        <end position="784"/>
    </location>
</feature>
<gene>
    <name evidence="4" type="ORF">MQE36_04820</name>
</gene>
<keyword evidence="5" id="KW-1185">Reference proteome</keyword>
<dbReference type="InterPro" id="IPR011042">
    <property type="entry name" value="6-blade_b-propeller_TolB-like"/>
</dbReference>
<organism evidence="4 5">
    <name type="scientific">Zhouia spongiae</name>
    <dbReference type="NCBI Taxonomy" id="2202721"/>
    <lineage>
        <taxon>Bacteria</taxon>
        <taxon>Pseudomonadati</taxon>
        <taxon>Bacteroidota</taxon>
        <taxon>Flavobacteriia</taxon>
        <taxon>Flavobacteriales</taxon>
        <taxon>Flavobacteriaceae</taxon>
        <taxon>Zhouia</taxon>
    </lineage>
</organism>
<dbReference type="Pfam" id="PF00326">
    <property type="entry name" value="Peptidase_S9"/>
    <property type="match status" value="1"/>
</dbReference>
<dbReference type="Gene3D" id="3.40.50.1820">
    <property type="entry name" value="alpha/beta hydrolase"/>
    <property type="match status" value="1"/>
</dbReference>
<dbReference type="Proteomes" id="UP000829476">
    <property type="component" value="Chromosome"/>
</dbReference>
<evidence type="ECO:0000259" key="3">
    <source>
        <dbReference type="Pfam" id="PF00930"/>
    </source>
</evidence>
<dbReference type="Gene3D" id="2.120.10.30">
    <property type="entry name" value="TolB, C-terminal domain"/>
    <property type="match status" value="1"/>
</dbReference>
<evidence type="ECO:0000256" key="1">
    <source>
        <dbReference type="SAM" id="SignalP"/>
    </source>
</evidence>
<dbReference type="PROSITE" id="PS51257">
    <property type="entry name" value="PROKAR_LIPOPROTEIN"/>
    <property type="match status" value="1"/>
</dbReference>
<evidence type="ECO:0000313" key="5">
    <source>
        <dbReference type="Proteomes" id="UP000829476"/>
    </source>
</evidence>
<proteinExistence type="predicted"/>
<feature type="domain" description="Dipeptidylpeptidase IV N-terminal" evidence="3">
    <location>
        <begin position="97"/>
        <end position="500"/>
    </location>
</feature>
<dbReference type="GO" id="GO:0016787">
    <property type="term" value="F:hydrolase activity"/>
    <property type="evidence" value="ECO:0007669"/>
    <property type="project" value="UniProtKB-KW"/>
</dbReference>
<dbReference type="EMBL" id="CP094326">
    <property type="protein sequence ID" value="UNY99671.1"/>
    <property type="molecule type" value="Genomic_DNA"/>
</dbReference>